<keyword evidence="5" id="KW-0677">Repeat</keyword>
<dbReference type="AlphaFoldDB" id="A0A1L9RHB4"/>
<evidence type="ECO:0000256" key="3">
    <source>
        <dbReference type="ARBA" id="ARBA00022552"/>
    </source>
</evidence>
<dbReference type="InterPro" id="IPR001680">
    <property type="entry name" value="WD40_rpt"/>
</dbReference>
<dbReference type="InterPro" id="IPR053826">
    <property type="entry name" value="WDR75"/>
</dbReference>
<evidence type="ECO:0000256" key="1">
    <source>
        <dbReference type="ARBA" id="ARBA00004604"/>
    </source>
</evidence>
<dbReference type="OrthoDB" id="4096at2759"/>
<organism evidence="11 12">
    <name type="scientific">Aspergillus wentii DTO 134E9</name>
    <dbReference type="NCBI Taxonomy" id="1073089"/>
    <lineage>
        <taxon>Eukaryota</taxon>
        <taxon>Fungi</taxon>
        <taxon>Dikarya</taxon>
        <taxon>Ascomycota</taxon>
        <taxon>Pezizomycotina</taxon>
        <taxon>Eurotiomycetes</taxon>
        <taxon>Eurotiomycetidae</taxon>
        <taxon>Eurotiales</taxon>
        <taxon>Aspergillaceae</taxon>
        <taxon>Aspergillus</taxon>
        <taxon>Aspergillus subgen. Cremei</taxon>
    </lineage>
</organism>
<dbReference type="Pfam" id="PF23769">
    <property type="entry name" value="Beta-prop_WDR75_2nd"/>
    <property type="match status" value="1"/>
</dbReference>
<dbReference type="SMART" id="SM00320">
    <property type="entry name" value="WD40"/>
    <property type="match status" value="2"/>
</dbReference>
<keyword evidence="7" id="KW-0539">Nucleus</keyword>
<evidence type="ECO:0000256" key="7">
    <source>
        <dbReference type="ARBA" id="ARBA00023242"/>
    </source>
</evidence>
<dbReference type="Proteomes" id="UP000184383">
    <property type="component" value="Unassembled WGS sequence"/>
</dbReference>
<feature type="region of interest" description="Disordered" evidence="9">
    <location>
        <begin position="1"/>
        <end position="52"/>
    </location>
</feature>
<dbReference type="Gene3D" id="2.130.10.10">
    <property type="entry name" value="YVTN repeat-like/Quinoprotein amine dehydrogenase"/>
    <property type="match status" value="1"/>
</dbReference>
<keyword evidence="2" id="KW-0690">Ribosome biogenesis</keyword>
<protein>
    <recommendedName>
        <fullName evidence="10">WD repeat-containing protein 75 second beta-propeller domain-containing protein</fullName>
    </recommendedName>
</protein>
<evidence type="ECO:0000313" key="12">
    <source>
        <dbReference type="Proteomes" id="UP000184383"/>
    </source>
</evidence>
<dbReference type="VEuPathDB" id="FungiDB:ASPWEDRAFT_112817"/>
<keyword evidence="3" id="KW-0698">rRNA processing</keyword>
<dbReference type="RefSeq" id="XP_040687991.1">
    <property type="nucleotide sequence ID" value="XM_040828359.1"/>
</dbReference>
<dbReference type="Pfam" id="PF23869">
    <property type="entry name" value="Beta-prop_WDR75_1st"/>
    <property type="match status" value="1"/>
</dbReference>
<evidence type="ECO:0000256" key="2">
    <source>
        <dbReference type="ARBA" id="ARBA00022517"/>
    </source>
</evidence>
<dbReference type="InterPro" id="IPR057644">
    <property type="entry name" value="Beta-prop_WDR75_2nd"/>
</dbReference>
<sequence length="934" mass="103174">MSDSNHPTRFSKRSRASEPVQSKMTRMDQERIKRRRFSRPHNGDERGRQLATPEVAQESIDYHDGAPSLGDASFIHTGESRHVPWSSVHHVAGQYSDLDPVFTPDEEYLLLGLETSVHVYSMATSRLFRTLDLESGQNVIGYRLCPLNPEHLYIFTSTGSVSKWEWLSGGKMWSWDACGKTTSIDISFHESETDEYVAVYSLRERKDGKREITIAQLGRNKPSENVILETNLRVSDLKVARQGRTVVLYGGQHFLVGTSNFNMLNDLKSMQYVWREATLPVSITCVDIRGSATPARVGAQGSKDKKSPDHLDLVLGESNGSILIYSDVLNFFTANEDSREGGKSPAPRRLHWHRGSVNTVRWSKDGNYVISGGHESVMVLWQLDTGRKQYLPHLSSPICNIIVSPTGNSYVVKLADNCIMALLARELQPFATIIGLQLCPKMTQTLDKSSSTSCQFSSSTPAILHPRQPDQLLIAVPASRQVSQEGHHLPNSSVLQTYDIRTNSHIARQALARTNATTLRVSPEGSEIIAPDIKHIDVAHDGKWMATIDTWSPYPQDVRSLDLSNTGTDYQETFLKFWKWNDFSSLWELVTRIDGPHFSDKGHALVLGLASRPQSYEFVTVGSDALLRFWCPSTRQRSGLKTGPDAQQQLETWKCRSFIDLKGSFGNNKARNLPTACPAFSDDGSVLAVCLPSQSASNPGLVILIDAQNCKVHYSRVGAFWGNPCATSFIGRHLIIASKHAVSIWDTVNDIVRTTGTPGLGGLSSNEESLLLAVNSKTQTFAVATQHLLNHTGHTSKKSRNTQFSIRIYNVQSLILHSQFMLDRCPLALLSNSYSSDYVVIDTAANVKRFGCFNKAPELTSQSFDLTNHLNPGLMDLFGGQLGSTKSQYSGLSTAANGEQSAQTKGLASVFGDVPSFVLPPASVLFRAVVQSLG</sequence>
<dbReference type="STRING" id="1073089.A0A1L9RHB4"/>
<evidence type="ECO:0000256" key="6">
    <source>
        <dbReference type="ARBA" id="ARBA00023163"/>
    </source>
</evidence>
<dbReference type="GeneID" id="63744207"/>
<proteinExistence type="predicted"/>
<keyword evidence="6" id="KW-0804">Transcription</keyword>
<name>A0A1L9RHB4_ASPWE</name>
<dbReference type="PROSITE" id="PS50294">
    <property type="entry name" value="WD_REPEATS_REGION"/>
    <property type="match status" value="1"/>
</dbReference>
<gene>
    <name evidence="11" type="ORF">ASPWEDRAFT_112817</name>
</gene>
<evidence type="ECO:0000256" key="4">
    <source>
        <dbReference type="ARBA" id="ARBA00022574"/>
    </source>
</evidence>
<dbReference type="GO" id="GO:0032040">
    <property type="term" value="C:small-subunit processome"/>
    <property type="evidence" value="ECO:0007669"/>
    <property type="project" value="InterPro"/>
</dbReference>
<dbReference type="SUPFAM" id="SSF50978">
    <property type="entry name" value="WD40 repeat-like"/>
    <property type="match status" value="2"/>
</dbReference>
<keyword evidence="12" id="KW-1185">Reference proteome</keyword>
<dbReference type="PANTHER" id="PTHR44215">
    <property type="entry name" value="WD REPEAT-CONTAINING PROTEIN 75"/>
    <property type="match status" value="1"/>
</dbReference>
<dbReference type="GO" id="GO:0003723">
    <property type="term" value="F:RNA binding"/>
    <property type="evidence" value="ECO:0007669"/>
    <property type="project" value="InterPro"/>
</dbReference>
<evidence type="ECO:0000256" key="8">
    <source>
        <dbReference type="PROSITE-ProRule" id="PRU00221"/>
    </source>
</evidence>
<evidence type="ECO:0000259" key="10">
    <source>
        <dbReference type="Pfam" id="PF23769"/>
    </source>
</evidence>
<dbReference type="InterPro" id="IPR036322">
    <property type="entry name" value="WD40_repeat_dom_sf"/>
</dbReference>
<reference evidence="12" key="1">
    <citation type="journal article" date="2017" name="Genome Biol.">
        <title>Comparative genomics reveals high biological diversity and specific adaptations in the industrially and medically important fungal genus Aspergillus.</title>
        <authorList>
            <person name="de Vries R.P."/>
            <person name="Riley R."/>
            <person name="Wiebenga A."/>
            <person name="Aguilar-Osorio G."/>
            <person name="Amillis S."/>
            <person name="Uchima C.A."/>
            <person name="Anderluh G."/>
            <person name="Asadollahi M."/>
            <person name="Askin M."/>
            <person name="Barry K."/>
            <person name="Battaglia E."/>
            <person name="Bayram O."/>
            <person name="Benocci T."/>
            <person name="Braus-Stromeyer S.A."/>
            <person name="Caldana C."/>
            <person name="Canovas D."/>
            <person name="Cerqueira G.C."/>
            <person name="Chen F."/>
            <person name="Chen W."/>
            <person name="Choi C."/>
            <person name="Clum A."/>
            <person name="Dos Santos R.A."/>
            <person name="Damasio A.R."/>
            <person name="Diallinas G."/>
            <person name="Emri T."/>
            <person name="Fekete E."/>
            <person name="Flipphi M."/>
            <person name="Freyberg S."/>
            <person name="Gallo A."/>
            <person name="Gournas C."/>
            <person name="Habgood R."/>
            <person name="Hainaut M."/>
            <person name="Harispe M.L."/>
            <person name="Henrissat B."/>
            <person name="Hilden K.S."/>
            <person name="Hope R."/>
            <person name="Hossain A."/>
            <person name="Karabika E."/>
            <person name="Karaffa L."/>
            <person name="Karanyi Z."/>
            <person name="Krasevec N."/>
            <person name="Kuo A."/>
            <person name="Kusch H."/>
            <person name="LaButti K."/>
            <person name="Lagendijk E.L."/>
            <person name="Lapidus A."/>
            <person name="Levasseur A."/>
            <person name="Lindquist E."/>
            <person name="Lipzen A."/>
            <person name="Logrieco A.F."/>
            <person name="MacCabe A."/>
            <person name="Maekelae M.R."/>
            <person name="Malavazi I."/>
            <person name="Melin P."/>
            <person name="Meyer V."/>
            <person name="Mielnichuk N."/>
            <person name="Miskei M."/>
            <person name="Molnar A.P."/>
            <person name="Mule G."/>
            <person name="Ngan C.Y."/>
            <person name="Orejas M."/>
            <person name="Orosz E."/>
            <person name="Ouedraogo J.P."/>
            <person name="Overkamp K.M."/>
            <person name="Park H.-S."/>
            <person name="Perrone G."/>
            <person name="Piumi F."/>
            <person name="Punt P.J."/>
            <person name="Ram A.F."/>
            <person name="Ramon A."/>
            <person name="Rauscher S."/>
            <person name="Record E."/>
            <person name="Riano-Pachon D.M."/>
            <person name="Robert V."/>
            <person name="Roehrig J."/>
            <person name="Ruller R."/>
            <person name="Salamov A."/>
            <person name="Salih N.S."/>
            <person name="Samson R.A."/>
            <person name="Sandor E."/>
            <person name="Sanguinetti M."/>
            <person name="Schuetze T."/>
            <person name="Sepcic K."/>
            <person name="Shelest E."/>
            <person name="Sherlock G."/>
            <person name="Sophianopoulou V."/>
            <person name="Squina F.M."/>
            <person name="Sun H."/>
            <person name="Susca A."/>
            <person name="Todd R.B."/>
            <person name="Tsang A."/>
            <person name="Unkles S.E."/>
            <person name="van de Wiele N."/>
            <person name="van Rossen-Uffink D."/>
            <person name="Oliveira J.V."/>
            <person name="Vesth T.C."/>
            <person name="Visser J."/>
            <person name="Yu J.-H."/>
            <person name="Zhou M."/>
            <person name="Andersen M.R."/>
            <person name="Archer D.B."/>
            <person name="Baker S.E."/>
            <person name="Benoit I."/>
            <person name="Brakhage A.A."/>
            <person name="Braus G.H."/>
            <person name="Fischer R."/>
            <person name="Frisvad J.C."/>
            <person name="Goldman G.H."/>
            <person name="Houbraken J."/>
            <person name="Oakley B."/>
            <person name="Pocsi I."/>
            <person name="Scazzocchio C."/>
            <person name="Seiboth B."/>
            <person name="vanKuyk P.A."/>
            <person name="Wortman J."/>
            <person name="Dyer P.S."/>
            <person name="Grigoriev I.V."/>
        </authorList>
    </citation>
    <scope>NUCLEOTIDE SEQUENCE [LARGE SCALE GENOMIC DNA]</scope>
    <source>
        <strain evidence="12">DTO 134E9</strain>
    </source>
</reference>
<evidence type="ECO:0000256" key="5">
    <source>
        <dbReference type="ARBA" id="ARBA00022737"/>
    </source>
</evidence>
<accession>A0A1L9RHB4</accession>
<dbReference type="GO" id="GO:2000234">
    <property type="term" value="P:positive regulation of rRNA processing"/>
    <property type="evidence" value="ECO:0007669"/>
    <property type="project" value="TreeGrafter"/>
</dbReference>
<dbReference type="GO" id="GO:0045943">
    <property type="term" value="P:positive regulation of transcription by RNA polymerase I"/>
    <property type="evidence" value="ECO:0007669"/>
    <property type="project" value="InterPro"/>
</dbReference>
<dbReference type="InterPro" id="IPR015943">
    <property type="entry name" value="WD40/YVTN_repeat-like_dom_sf"/>
</dbReference>
<dbReference type="GO" id="GO:0006364">
    <property type="term" value="P:rRNA processing"/>
    <property type="evidence" value="ECO:0007669"/>
    <property type="project" value="UniProtKB-KW"/>
</dbReference>
<comment type="subcellular location">
    <subcellularLocation>
        <location evidence="1">Nucleus</location>
        <location evidence="1">Nucleolus</location>
    </subcellularLocation>
</comment>
<feature type="repeat" description="WD" evidence="8">
    <location>
        <begin position="350"/>
        <end position="391"/>
    </location>
</feature>
<feature type="domain" description="WD repeat-containing protein 75 second beta-propeller" evidence="10">
    <location>
        <begin position="568"/>
        <end position="691"/>
    </location>
</feature>
<evidence type="ECO:0000256" key="9">
    <source>
        <dbReference type="SAM" id="MobiDB-lite"/>
    </source>
</evidence>
<dbReference type="EMBL" id="KV878213">
    <property type="protein sequence ID" value="OJJ34315.1"/>
    <property type="molecule type" value="Genomic_DNA"/>
</dbReference>
<keyword evidence="4 8" id="KW-0853">WD repeat</keyword>
<evidence type="ECO:0000313" key="11">
    <source>
        <dbReference type="EMBL" id="OJJ34315.1"/>
    </source>
</evidence>
<dbReference type="PANTHER" id="PTHR44215:SF1">
    <property type="entry name" value="WD REPEAT-CONTAINING PROTEIN 75"/>
    <property type="match status" value="1"/>
</dbReference>
<dbReference type="PROSITE" id="PS50082">
    <property type="entry name" value="WD_REPEATS_2"/>
    <property type="match status" value="1"/>
</dbReference>